<protein>
    <recommendedName>
        <fullName evidence="3">DUF1643 domain-containing protein</fullName>
    </recommendedName>
</protein>
<dbReference type="EMBL" id="MT142230">
    <property type="protein sequence ID" value="QJA76542.1"/>
    <property type="molecule type" value="Genomic_DNA"/>
</dbReference>
<reference evidence="1" key="1">
    <citation type="submission" date="2020-03" db="EMBL/GenBank/DDBJ databases">
        <title>The deep terrestrial virosphere.</title>
        <authorList>
            <person name="Holmfeldt K."/>
            <person name="Nilsson E."/>
            <person name="Simone D."/>
            <person name="Lopez-Fernandez M."/>
            <person name="Wu X."/>
            <person name="de Brujin I."/>
            <person name="Lundin D."/>
            <person name="Andersson A."/>
            <person name="Bertilsson S."/>
            <person name="Dopson M."/>
        </authorList>
    </citation>
    <scope>NUCLEOTIDE SEQUENCE</scope>
    <source>
        <strain evidence="2">MM415A01489</strain>
        <strain evidence="1">MM415B01245</strain>
    </source>
</reference>
<sequence>MVIEKGAKFSLDRLYRYLLWRIWDKTKRPALFIGLNPSTADENIDDPTIRRCVGFAMDWGNGGLIMANLFAYRATNPKELRCVVDPIGRDNDDYILLANKDVGITVLAWGNGGLYLGRGDDVAKMLHGCARLRITKQGQPQHPLYLPKDTRPFGLVDG</sequence>
<dbReference type="Pfam" id="PF07799">
    <property type="entry name" value="DUF1643"/>
    <property type="match status" value="1"/>
</dbReference>
<dbReference type="EMBL" id="MT141381">
    <property type="protein sequence ID" value="QJA59712.1"/>
    <property type="molecule type" value="Genomic_DNA"/>
</dbReference>
<dbReference type="AlphaFoldDB" id="A0A6M3IT89"/>
<dbReference type="InterPro" id="IPR012441">
    <property type="entry name" value="DUF1643"/>
</dbReference>
<accession>A0A6M3IT89</accession>
<name>A0A6M3IT89_9ZZZZ</name>
<organism evidence="1">
    <name type="scientific">viral metagenome</name>
    <dbReference type="NCBI Taxonomy" id="1070528"/>
    <lineage>
        <taxon>unclassified sequences</taxon>
        <taxon>metagenomes</taxon>
        <taxon>organismal metagenomes</taxon>
    </lineage>
</organism>
<gene>
    <name evidence="2" type="ORF">MM415A01489_0020</name>
    <name evidence="1" type="ORF">MM415B01245_0024</name>
</gene>
<evidence type="ECO:0000313" key="1">
    <source>
        <dbReference type="EMBL" id="QJA59712.1"/>
    </source>
</evidence>
<evidence type="ECO:0000313" key="2">
    <source>
        <dbReference type="EMBL" id="QJA76542.1"/>
    </source>
</evidence>
<proteinExistence type="predicted"/>
<evidence type="ECO:0008006" key="3">
    <source>
        <dbReference type="Google" id="ProtNLM"/>
    </source>
</evidence>